<dbReference type="EMBL" id="AC098566">
    <property type="protein sequence ID" value="AAL77128.1"/>
    <property type="molecule type" value="Genomic_DNA"/>
</dbReference>
<organism evidence="2 3">
    <name type="scientific">Oryza sativa subsp. japonica</name>
    <name type="common">Rice</name>
    <dbReference type="NCBI Taxonomy" id="39947"/>
    <lineage>
        <taxon>Eukaryota</taxon>
        <taxon>Viridiplantae</taxon>
        <taxon>Streptophyta</taxon>
        <taxon>Embryophyta</taxon>
        <taxon>Tracheophyta</taxon>
        <taxon>Spermatophyta</taxon>
        <taxon>Magnoliopsida</taxon>
        <taxon>Liliopsida</taxon>
        <taxon>Poales</taxon>
        <taxon>Poaceae</taxon>
        <taxon>BOP clade</taxon>
        <taxon>Oryzoideae</taxon>
        <taxon>Oryzeae</taxon>
        <taxon>Oryzinae</taxon>
        <taxon>Oryza</taxon>
        <taxon>Oryza sativa</taxon>
    </lineage>
</organism>
<name>A0A5S6R8X2_ORYSJ</name>
<gene>
    <name evidence="2" type="primary">OSJNBa0051J07.15</name>
</gene>
<sequence length="137" mass="15243">MEWRGDSTSDSQRRLETAVGGGAWERQYGVNAWQAFVACGSVGGRYHVLVMVKTKNDPRDSNDASGSEEQTDGAHISGVSSSIPSPPPENPTVTHMMTMMMQQMQQHYHQMLQQAQQNQQFGPPPSHLSKLLDFLRI</sequence>
<feature type="region of interest" description="Disordered" evidence="1">
    <location>
        <begin position="55"/>
        <end position="93"/>
    </location>
</feature>
<accession>A0A5S6R8X2</accession>
<evidence type="ECO:0000313" key="2">
    <source>
        <dbReference type="EMBL" id="AAL77128.1"/>
    </source>
</evidence>
<evidence type="ECO:0000256" key="1">
    <source>
        <dbReference type="SAM" id="MobiDB-lite"/>
    </source>
</evidence>
<evidence type="ECO:0000313" key="3">
    <source>
        <dbReference type="Proteomes" id="UP000000763"/>
    </source>
</evidence>
<dbReference type="Proteomes" id="UP000000763">
    <property type="component" value="Chromosome 10"/>
</dbReference>
<reference evidence="3" key="1">
    <citation type="journal article" date="2005" name="Nature">
        <title>The map-based sequence of the rice genome.</title>
        <authorList>
            <consortium name="International rice genome sequencing project (IRGSP)"/>
            <person name="Matsumoto T."/>
            <person name="Wu J."/>
            <person name="Kanamori H."/>
            <person name="Katayose Y."/>
            <person name="Fujisawa M."/>
            <person name="Namiki N."/>
            <person name="Mizuno H."/>
            <person name="Yamamoto K."/>
            <person name="Antonio B.A."/>
            <person name="Baba T."/>
            <person name="Sakata K."/>
            <person name="Nagamura Y."/>
            <person name="Aoki H."/>
            <person name="Arikawa K."/>
            <person name="Arita K."/>
            <person name="Bito T."/>
            <person name="Chiden Y."/>
            <person name="Fujitsuka N."/>
            <person name="Fukunaka R."/>
            <person name="Hamada M."/>
            <person name="Harada C."/>
            <person name="Hayashi A."/>
            <person name="Hijishita S."/>
            <person name="Honda M."/>
            <person name="Hosokawa S."/>
            <person name="Ichikawa Y."/>
            <person name="Idonuma A."/>
            <person name="Iijima M."/>
            <person name="Ikeda M."/>
            <person name="Ikeno M."/>
            <person name="Ito K."/>
            <person name="Ito S."/>
            <person name="Ito T."/>
            <person name="Ito Y."/>
            <person name="Ito Y."/>
            <person name="Iwabuchi A."/>
            <person name="Kamiya K."/>
            <person name="Karasawa W."/>
            <person name="Kurita K."/>
            <person name="Katagiri S."/>
            <person name="Kikuta A."/>
            <person name="Kobayashi H."/>
            <person name="Kobayashi N."/>
            <person name="Machita K."/>
            <person name="Maehara T."/>
            <person name="Masukawa M."/>
            <person name="Mizubayashi T."/>
            <person name="Mukai Y."/>
            <person name="Nagasaki H."/>
            <person name="Nagata Y."/>
            <person name="Naito S."/>
            <person name="Nakashima M."/>
            <person name="Nakama Y."/>
            <person name="Nakamichi Y."/>
            <person name="Nakamura M."/>
            <person name="Meguro A."/>
            <person name="Negishi M."/>
            <person name="Ohta I."/>
            <person name="Ohta T."/>
            <person name="Okamoto M."/>
            <person name="Ono N."/>
            <person name="Saji S."/>
            <person name="Sakaguchi M."/>
            <person name="Sakai K."/>
            <person name="Shibata M."/>
            <person name="Shimokawa T."/>
            <person name="Song J."/>
            <person name="Takazaki Y."/>
            <person name="Terasawa K."/>
            <person name="Tsugane M."/>
            <person name="Tsuji K."/>
            <person name="Ueda S."/>
            <person name="Waki K."/>
            <person name="Yamagata H."/>
            <person name="Yamamoto M."/>
            <person name="Yamamoto S."/>
            <person name="Yamane H."/>
            <person name="Yoshiki S."/>
            <person name="Yoshihara R."/>
            <person name="Yukawa K."/>
            <person name="Zhong H."/>
            <person name="Yano M."/>
            <person name="Yuan Q."/>
            <person name="Ouyang S."/>
            <person name="Liu J."/>
            <person name="Jones K.M."/>
            <person name="Gansberger K."/>
            <person name="Moffat K."/>
            <person name="Hill J."/>
            <person name="Bera J."/>
            <person name="Fadrosh D."/>
            <person name="Jin S."/>
            <person name="Johri S."/>
            <person name="Kim M."/>
            <person name="Overton L."/>
            <person name="Reardon M."/>
            <person name="Tsitrin T."/>
            <person name="Vuong H."/>
            <person name="Weaver B."/>
            <person name="Ciecko A."/>
            <person name="Tallon L."/>
            <person name="Jackson J."/>
            <person name="Pai G."/>
            <person name="Aken S.V."/>
            <person name="Utterback T."/>
            <person name="Reidmuller S."/>
            <person name="Feldblyum T."/>
            <person name="Hsiao J."/>
            <person name="Zismann V."/>
            <person name="Iobst S."/>
            <person name="de Vazeille A.R."/>
            <person name="Buell C.R."/>
            <person name="Ying K."/>
            <person name="Li Y."/>
            <person name="Lu T."/>
            <person name="Huang Y."/>
            <person name="Zhao Q."/>
            <person name="Feng Q."/>
            <person name="Zhang L."/>
            <person name="Zhu J."/>
            <person name="Weng Q."/>
            <person name="Mu J."/>
            <person name="Lu Y."/>
            <person name="Fan D."/>
            <person name="Liu Y."/>
            <person name="Guan J."/>
            <person name="Zhang Y."/>
            <person name="Yu S."/>
            <person name="Liu X."/>
            <person name="Zhang Y."/>
            <person name="Hong G."/>
            <person name="Han B."/>
            <person name="Choisne N."/>
            <person name="Demange N."/>
            <person name="Orjeda G."/>
            <person name="Samain S."/>
            <person name="Cattolico L."/>
            <person name="Pelletier E."/>
            <person name="Couloux A."/>
            <person name="Segurens B."/>
            <person name="Wincker P."/>
            <person name="D'Hont A."/>
            <person name="Scarpelli C."/>
            <person name="Weissenbach J."/>
            <person name="Salanoubat M."/>
            <person name="Quetier F."/>
            <person name="Yu Y."/>
            <person name="Kim H.R."/>
            <person name="Rambo T."/>
            <person name="Currie J."/>
            <person name="Collura K."/>
            <person name="Luo M."/>
            <person name="Yang T."/>
            <person name="Ammiraju J.S.S."/>
            <person name="Engler F."/>
            <person name="Soderlund C."/>
            <person name="Wing R.A."/>
            <person name="Palmer L.E."/>
            <person name="de la Bastide M."/>
            <person name="Spiegel L."/>
            <person name="Nascimento L."/>
            <person name="Zutavern T."/>
            <person name="O'Shaughnessy A."/>
            <person name="Dike S."/>
            <person name="Dedhia N."/>
            <person name="Preston R."/>
            <person name="Balija V."/>
            <person name="McCombie W.R."/>
            <person name="Chow T."/>
            <person name="Chen H."/>
            <person name="Chung M."/>
            <person name="Chen C."/>
            <person name="Shaw J."/>
            <person name="Wu H."/>
            <person name="Hsiao K."/>
            <person name="Chao Y."/>
            <person name="Chu M."/>
            <person name="Cheng C."/>
            <person name="Hour A."/>
            <person name="Lee P."/>
            <person name="Lin S."/>
            <person name="Lin Y."/>
            <person name="Liou J."/>
            <person name="Liu S."/>
            <person name="Hsing Y."/>
            <person name="Raghuvanshi S."/>
            <person name="Mohanty A."/>
            <person name="Bharti A.K."/>
            <person name="Gaur A."/>
            <person name="Gupta V."/>
            <person name="Kumar D."/>
            <person name="Ravi V."/>
            <person name="Vij S."/>
            <person name="Kapur A."/>
            <person name="Khurana P."/>
            <person name="Khurana P."/>
            <person name="Khurana J.P."/>
            <person name="Tyagi A.K."/>
            <person name="Gaikwad K."/>
            <person name="Singh A."/>
            <person name="Dalal V."/>
            <person name="Srivastava S."/>
            <person name="Dixit A."/>
            <person name="Pal A.K."/>
            <person name="Ghazi I.A."/>
            <person name="Yadav M."/>
            <person name="Pandit A."/>
            <person name="Bhargava A."/>
            <person name="Sureshbabu K."/>
            <person name="Batra K."/>
            <person name="Sharma T.R."/>
            <person name="Mohapatra T."/>
            <person name="Singh N.K."/>
            <person name="Messing J."/>
            <person name="Nelson A.B."/>
            <person name="Fuks G."/>
            <person name="Kavchok S."/>
            <person name="Keizer G."/>
            <person name="Linton E."/>
            <person name="Llaca V."/>
            <person name="Song R."/>
            <person name="Tanyolac B."/>
            <person name="Young S."/>
            <person name="Ho-Il K."/>
            <person name="Hahn J.H."/>
            <person name="Sangsakoo G."/>
            <person name="Vanavichit A."/>
            <person name="de Mattos Luiz.A.T."/>
            <person name="Zimmer P.D."/>
            <person name="Malone G."/>
            <person name="Dellagostin O."/>
            <person name="de Oliveira A.C."/>
            <person name="Bevan M."/>
            <person name="Bancroft I."/>
            <person name="Minx P."/>
            <person name="Cordum H."/>
            <person name="Wilson R."/>
            <person name="Cheng Z."/>
            <person name="Jin W."/>
            <person name="Jiang J."/>
            <person name="Leong S.A."/>
            <person name="Iwama H."/>
            <person name="Gojobori T."/>
            <person name="Itoh T."/>
            <person name="Niimura Y."/>
            <person name="Fujii Y."/>
            <person name="Habara T."/>
            <person name="Sakai H."/>
            <person name="Sato Y."/>
            <person name="Wilson G."/>
            <person name="Kumar K."/>
            <person name="McCouch S."/>
            <person name="Juretic N."/>
            <person name="Hoen D."/>
            <person name="Wright S."/>
            <person name="Bruskiewich R."/>
            <person name="Bureau T."/>
            <person name="Miyao A."/>
            <person name="Hirochika H."/>
            <person name="Nishikawa T."/>
            <person name="Kadowaki K."/>
            <person name="Sugiura M."/>
            <person name="Burr B."/>
            <person name="Sasaki T."/>
        </authorList>
    </citation>
    <scope>NUCLEOTIDE SEQUENCE [LARGE SCALE GENOMIC DNA]</scope>
    <source>
        <strain evidence="3">cv. Nipponbare</strain>
    </source>
</reference>
<proteinExistence type="predicted"/>
<reference evidence="3" key="2">
    <citation type="journal article" date="2008" name="Nucleic Acids Res.">
        <title>The rice annotation project database (RAP-DB): 2008 update.</title>
        <authorList>
            <consortium name="The rice annotation project (RAP)"/>
        </authorList>
    </citation>
    <scope>GENOME REANNOTATION</scope>
    <source>
        <strain evidence="3">cv. Nipponbare</strain>
    </source>
</reference>
<protein>
    <submittedName>
        <fullName evidence="2">Polyprotein</fullName>
    </submittedName>
</protein>
<dbReference type="AlphaFoldDB" id="A0A5S6R8X2"/>